<dbReference type="GO" id="GO:0000123">
    <property type="term" value="C:histone acetyltransferase complex"/>
    <property type="evidence" value="ECO:0007669"/>
    <property type="project" value="TreeGrafter"/>
</dbReference>
<dbReference type="PROSITE" id="PS00633">
    <property type="entry name" value="BROMODOMAIN_1"/>
    <property type="match status" value="1"/>
</dbReference>
<dbReference type="EC" id="2.3.1.48" evidence="3"/>
<dbReference type="GO" id="GO:0010484">
    <property type="term" value="F:histone H3 acetyltransferase activity"/>
    <property type="evidence" value="ECO:0007669"/>
    <property type="project" value="TreeGrafter"/>
</dbReference>
<sequence length="373" mass="43687">MDQRLFPPPKPYLKRKPPRYPQWECPPRDPPQPGDYRLSAPDFNIPIEPSRHSANFREFDEMLQYRVVTNDGTRQALIWLTMARNIFHKELTQMPEHYISRLVFNDNHKTVILLRDGVVYGGITFRPFDEFDFAEIAFCAVSTQQQIRGFGAHVMAHVKTYLQAVGIHNILTYADNTAVGYFKRQGFTLEINFDPSIWRRCIKDYQGATLIHCKVRSDVDYLRINDVVDQQKLLVSALLPDSEILQVTEFPVTEIKGITIDKKPQIDVKSQMKIILDKTKLHSRAWPFLKPVSKQDAPNYFEYIKTPMDLSTLEKNVNDNKYKTIEEFAKDMRLIFSNCYAYNSMESVYSRSAKELEEYFEKLMTVYKIGRKR</sequence>
<dbReference type="PANTHER" id="PTHR45750">
    <property type="entry name" value="GH11602P"/>
    <property type="match status" value="1"/>
</dbReference>
<dbReference type="RefSeq" id="XP_068366112.1">
    <property type="nucleotide sequence ID" value="XM_068499279.1"/>
</dbReference>
<reference evidence="16" key="1">
    <citation type="submission" date="2016-10" db="EMBL/GenBank/DDBJ databases">
        <authorList>
            <person name="Benchimol M."/>
            <person name="Almeida L.G."/>
            <person name="Vasconcelos A.T."/>
            <person name="Perreira-Neves A."/>
            <person name="Rosa I.A."/>
            <person name="Tasca T."/>
            <person name="Bogo M.R."/>
            <person name="de Souza W."/>
        </authorList>
    </citation>
    <scope>NUCLEOTIDE SEQUENCE [LARGE SCALE GENOMIC DNA]</scope>
    <source>
        <strain evidence="16">K</strain>
    </source>
</reference>
<dbReference type="PROSITE" id="PS50014">
    <property type="entry name" value="BROMODOMAIN_2"/>
    <property type="match status" value="1"/>
</dbReference>
<dbReference type="InterPro" id="IPR001487">
    <property type="entry name" value="Bromodomain"/>
</dbReference>
<evidence type="ECO:0000256" key="6">
    <source>
        <dbReference type="ARBA" id="ARBA00023015"/>
    </source>
</evidence>
<keyword evidence="8" id="KW-0010">Activator</keyword>
<keyword evidence="5" id="KW-0156">Chromatin regulator</keyword>
<dbReference type="InterPro" id="IPR037800">
    <property type="entry name" value="GCN5"/>
</dbReference>
<dbReference type="PANTHER" id="PTHR45750:SF3">
    <property type="entry name" value="HISTONE ACETYLTRANSFERASE"/>
    <property type="match status" value="1"/>
</dbReference>
<dbReference type="Gene3D" id="1.20.920.10">
    <property type="entry name" value="Bromodomain-like"/>
    <property type="match status" value="1"/>
</dbReference>
<feature type="region of interest" description="Disordered" evidence="13">
    <location>
        <begin position="1"/>
        <end position="39"/>
    </location>
</feature>
<dbReference type="SUPFAM" id="SSF55729">
    <property type="entry name" value="Acyl-CoA N-acyltransferases (Nat)"/>
    <property type="match status" value="1"/>
</dbReference>
<evidence type="ECO:0000256" key="1">
    <source>
        <dbReference type="ARBA" id="ARBA00004123"/>
    </source>
</evidence>
<keyword evidence="10" id="KW-0539">Nucleus</keyword>
<dbReference type="GO" id="GO:0045944">
    <property type="term" value="P:positive regulation of transcription by RNA polymerase II"/>
    <property type="evidence" value="ECO:0007669"/>
    <property type="project" value="TreeGrafter"/>
</dbReference>
<name>A0A1J4KQ00_9EUKA</name>
<evidence type="ECO:0000313" key="17">
    <source>
        <dbReference type="Proteomes" id="UP000179807"/>
    </source>
</evidence>
<keyword evidence="11" id="KW-0012">Acyltransferase</keyword>
<evidence type="ECO:0000256" key="9">
    <source>
        <dbReference type="ARBA" id="ARBA00023163"/>
    </source>
</evidence>
<dbReference type="CDD" id="cd05509">
    <property type="entry name" value="Bromo_gcn5_like"/>
    <property type="match status" value="1"/>
</dbReference>
<keyword evidence="17" id="KW-1185">Reference proteome</keyword>
<dbReference type="PROSITE" id="PS51186">
    <property type="entry name" value="GNAT"/>
    <property type="match status" value="1"/>
</dbReference>
<evidence type="ECO:0000256" key="12">
    <source>
        <dbReference type="PROSITE-ProRule" id="PRU00035"/>
    </source>
</evidence>
<proteinExistence type="inferred from homology"/>
<dbReference type="GO" id="GO:0005634">
    <property type="term" value="C:nucleus"/>
    <property type="evidence" value="ECO:0007669"/>
    <property type="project" value="UniProtKB-SubCell"/>
</dbReference>
<protein>
    <recommendedName>
        <fullName evidence="3">histone acetyltransferase</fullName>
        <ecNumber evidence="3">2.3.1.48</ecNumber>
    </recommendedName>
</protein>
<feature type="domain" description="Bromo" evidence="14">
    <location>
        <begin position="280"/>
        <end position="350"/>
    </location>
</feature>
<dbReference type="Pfam" id="PF00439">
    <property type="entry name" value="Bromodomain"/>
    <property type="match status" value="1"/>
</dbReference>
<keyword evidence="9" id="KW-0804">Transcription</keyword>
<comment type="similarity">
    <text evidence="2">Belongs to the acetyltransferase family. GCN5 subfamily.</text>
</comment>
<evidence type="ECO:0000256" key="2">
    <source>
        <dbReference type="ARBA" id="ARBA00008607"/>
    </source>
</evidence>
<feature type="compositionally biased region" description="Pro residues" evidence="13">
    <location>
        <begin position="1"/>
        <end position="11"/>
    </location>
</feature>
<dbReference type="EMBL" id="MLAK01000550">
    <property type="protein sequence ID" value="OHT12976.1"/>
    <property type="molecule type" value="Genomic_DNA"/>
</dbReference>
<evidence type="ECO:0000256" key="3">
    <source>
        <dbReference type="ARBA" id="ARBA00013184"/>
    </source>
</evidence>
<evidence type="ECO:0000259" key="14">
    <source>
        <dbReference type="PROSITE" id="PS50014"/>
    </source>
</evidence>
<evidence type="ECO:0000256" key="7">
    <source>
        <dbReference type="ARBA" id="ARBA00023117"/>
    </source>
</evidence>
<dbReference type="AlphaFoldDB" id="A0A1J4KQ00"/>
<dbReference type="VEuPathDB" id="TrichDB:TRFO_16923"/>
<evidence type="ECO:0000256" key="10">
    <source>
        <dbReference type="ARBA" id="ARBA00023242"/>
    </source>
</evidence>
<comment type="subcellular location">
    <subcellularLocation>
        <location evidence="1">Nucleus</location>
    </subcellularLocation>
</comment>
<dbReference type="Gene3D" id="3.40.630.30">
    <property type="match status" value="1"/>
</dbReference>
<keyword evidence="6" id="KW-0805">Transcription regulation</keyword>
<dbReference type="InterPro" id="IPR016181">
    <property type="entry name" value="Acyl_CoA_acyltransferase"/>
</dbReference>
<dbReference type="SUPFAM" id="SSF47370">
    <property type="entry name" value="Bromodomain"/>
    <property type="match status" value="1"/>
</dbReference>
<evidence type="ECO:0000259" key="15">
    <source>
        <dbReference type="PROSITE" id="PS51186"/>
    </source>
</evidence>
<evidence type="ECO:0000256" key="11">
    <source>
        <dbReference type="ARBA" id="ARBA00023315"/>
    </source>
</evidence>
<keyword evidence="4" id="KW-0808">Transferase</keyword>
<feature type="domain" description="N-acetyltransferase" evidence="15">
    <location>
        <begin position="63"/>
        <end position="216"/>
    </location>
</feature>
<dbReference type="InterPro" id="IPR018359">
    <property type="entry name" value="Bromodomain_CS"/>
</dbReference>
<dbReference type="InterPro" id="IPR000182">
    <property type="entry name" value="GNAT_dom"/>
</dbReference>
<dbReference type="SMART" id="SM00297">
    <property type="entry name" value="BROMO"/>
    <property type="match status" value="1"/>
</dbReference>
<evidence type="ECO:0000256" key="5">
    <source>
        <dbReference type="ARBA" id="ARBA00022853"/>
    </source>
</evidence>
<evidence type="ECO:0000256" key="13">
    <source>
        <dbReference type="SAM" id="MobiDB-lite"/>
    </source>
</evidence>
<organism evidence="16 17">
    <name type="scientific">Tritrichomonas foetus</name>
    <dbReference type="NCBI Taxonomy" id="1144522"/>
    <lineage>
        <taxon>Eukaryota</taxon>
        <taxon>Metamonada</taxon>
        <taxon>Parabasalia</taxon>
        <taxon>Tritrichomonadida</taxon>
        <taxon>Tritrichomonadidae</taxon>
        <taxon>Tritrichomonas</taxon>
    </lineage>
</organism>
<dbReference type="GeneID" id="94833983"/>
<dbReference type="PRINTS" id="PR00503">
    <property type="entry name" value="BROMODOMAIN"/>
</dbReference>
<evidence type="ECO:0000313" key="16">
    <source>
        <dbReference type="EMBL" id="OHT12976.1"/>
    </source>
</evidence>
<dbReference type="OrthoDB" id="1937912at2759"/>
<dbReference type="Proteomes" id="UP000179807">
    <property type="component" value="Unassembled WGS sequence"/>
</dbReference>
<evidence type="ECO:0000256" key="8">
    <source>
        <dbReference type="ARBA" id="ARBA00023159"/>
    </source>
</evidence>
<dbReference type="InterPro" id="IPR036427">
    <property type="entry name" value="Bromodomain-like_sf"/>
</dbReference>
<keyword evidence="7 12" id="KW-0103">Bromodomain</keyword>
<evidence type="ECO:0000256" key="4">
    <source>
        <dbReference type="ARBA" id="ARBA00022679"/>
    </source>
</evidence>
<dbReference type="Pfam" id="PF00583">
    <property type="entry name" value="Acetyltransf_1"/>
    <property type="match status" value="1"/>
</dbReference>
<gene>
    <name evidence="16" type="ORF">TRFO_16923</name>
</gene>
<dbReference type="CDD" id="cd04301">
    <property type="entry name" value="NAT_SF"/>
    <property type="match status" value="1"/>
</dbReference>
<accession>A0A1J4KQ00</accession>
<comment type="caution">
    <text evidence="16">The sequence shown here is derived from an EMBL/GenBank/DDBJ whole genome shotgun (WGS) entry which is preliminary data.</text>
</comment>